<dbReference type="AlphaFoldDB" id="A0A852X5S1"/>
<evidence type="ECO:0000259" key="3">
    <source>
        <dbReference type="PROSITE" id="PS50110"/>
    </source>
</evidence>
<keyword evidence="6" id="KW-1185">Reference proteome</keyword>
<feature type="region of interest" description="Disordered" evidence="2">
    <location>
        <begin position="1"/>
        <end position="31"/>
    </location>
</feature>
<dbReference type="InterPro" id="IPR001789">
    <property type="entry name" value="Sig_transdc_resp-reg_receiver"/>
</dbReference>
<dbReference type="Gene3D" id="1.10.10.10">
    <property type="entry name" value="Winged helix-like DNA-binding domain superfamily/Winged helix DNA-binding domain"/>
    <property type="match status" value="1"/>
</dbReference>
<organism evidence="5 6">
    <name type="scientific">Janibacter alkaliphilus</name>
    <dbReference type="NCBI Taxonomy" id="1069963"/>
    <lineage>
        <taxon>Bacteria</taxon>
        <taxon>Bacillati</taxon>
        <taxon>Actinomycetota</taxon>
        <taxon>Actinomycetes</taxon>
        <taxon>Micrococcales</taxon>
        <taxon>Intrasporangiaceae</taxon>
        <taxon>Janibacter</taxon>
    </lineage>
</organism>
<dbReference type="SMART" id="SM01012">
    <property type="entry name" value="ANTAR"/>
    <property type="match status" value="1"/>
</dbReference>
<dbReference type="SUPFAM" id="SSF52172">
    <property type="entry name" value="CheY-like"/>
    <property type="match status" value="1"/>
</dbReference>
<evidence type="ECO:0000313" key="5">
    <source>
        <dbReference type="EMBL" id="NYG38249.1"/>
    </source>
</evidence>
<comment type="caution">
    <text evidence="5">The sequence shown here is derived from an EMBL/GenBank/DDBJ whole genome shotgun (WGS) entry which is preliminary data.</text>
</comment>
<evidence type="ECO:0000313" key="6">
    <source>
        <dbReference type="Proteomes" id="UP000592181"/>
    </source>
</evidence>
<name>A0A852X5S1_9MICO</name>
<dbReference type="InterPro" id="IPR011006">
    <property type="entry name" value="CheY-like_superfamily"/>
</dbReference>
<dbReference type="Gene3D" id="3.40.50.2300">
    <property type="match status" value="1"/>
</dbReference>
<dbReference type="EMBL" id="JACBZX010000001">
    <property type="protein sequence ID" value="NYG38249.1"/>
    <property type="molecule type" value="Genomic_DNA"/>
</dbReference>
<protein>
    <submittedName>
        <fullName evidence="5">Response regulator NasT</fullName>
    </submittedName>
</protein>
<evidence type="ECO:0000259" key="4">
    <source>
        <dbReference type="PROSITE" id="PS50921"/>
    </source>
</evidence>
<dbReference type="InterPro" id="IPR008327">
    <property type="entry name" value="Sig_transdc_resp-reg_antiterm"/>
</dbReference>
<proteinExistence type="predicted"/>
<dbReference type="Proteomes" id="UP000592181">
    <property type="component" value="Unassembled WGS sequence"/>
</dbReference>
<evidence type="ECO:0000256" key="1">
    <source>
        <dbReference type="PROSITE-ProRule" id="PRU00169"/>
    </source>
</evidence>
<keyword evidence="1" id="KW-0597">Phosphoprotein</keyword>
<dbReference type="Pfam" id="PF03861">
    <property type="entry name" value="ANTAR"/>
    <property type="match status" value="1"/>
</dbReference>
<dbReference type="PANTHER" id="PTHR43367:SF1">
    <property type="entry name" value="TWO-COMPONENT RESPONSE REGULATOR-LIKE APRR6-RELATED"/>
    <property type="match status" value="1"/>
</dbReference>
<feature type="compositionally biased region" description="Acidic residues" evidence="2">
    <location>
        <begin position="1"/>
        <end position="10"/>
    </location>
</feature>
<evidence type="ECO:0000256" key="2">
    <source>
        <dbReference type="SAM" id="MobiDB-lite"/>
    </source>
</evidence>
<dbReference type="SMART" id="SM00448">
    <property type="entry name" value="REC"/>
    <property type="match status" value="1"/>
</dbReference>
<feature type="compositionally biased region" description="Polar residues" evidence="2">
    <location>
        <begin position="11"/>
        <end position="21"/>
    </location>
</feature>
<dbReference type="PROSITE" id="PS50921">
    <property type="entry name" value="ANTAR"/>
    <property type="match status" value="1"/>
</dbReference>
<dbReference type="RefSeq" id="WP_179463478.1">
    <property type="nucleotide sequence ID" value="NZ_JACBZX010000001.1"/>
</dbReference>
<dbReference type="InterPro" id="IPR005561">
    <property type="entry name" value="ANTAR"/>
</dbReference>
<feature type="domain" description="Response regulatory" evidence="3">
    <location>
        <begin position="34"/>
        <end position="148"/>
    </location>
</feature>
<sequence>MDDSTADESTVEGSTVESGAPQQAEGPDGGAPLRVLLAEDEAIIRLDLAEMLGDAGYEVVGQASDGEQAVALAESLQPDLAILDIKMPVMDGLSAAEAIGEKRICPVVMLTAFSQKELVERARDAGVMAYVVKPFTAGDVTPAIEVARSRWAELKALESEVADLGERLETRKAVERAKGVLMKKLKISEAEAFRWIQKTAMDRRMGMREVSDAVVAGMDKA</sequence>
<feature type="domain" description="ANTAR" evidence="4">
    <location>
        <begin position="154"/>
        <end position="215"/>
    </location>
</feature>
<dbReference type="Pfam" id="PF00072">
    <property type="entry name" value="Response_reg"/>
    <property type="match status" value="1"/>
</dbReference>
<gene>
    <name evidence="5" type="ORF">BJY28_002718</name>
</gene>
<dbReference type="PROSITE" id="PS50110">
    <property type="entry name" value="RESPONSE_REGULATORY"/>
    <property type="match status" value="1"/>
</dbReference>
<dbReference type="GO" id="GO:0003723">
    <property type="term" value="F:RNA binding"/>
    <property type="evidence" value="ECO:0007669"/>
    <property type="project" value="InterPro"/>
</dbReference>
<accession>A0A852X5S1</accession>
<dbReference type="GO" id="GO:0000160">
    <property type="term" value="P:phosphorelay signal transduction system"/>
    <property type="evidence" value="ECO:0007669"/>
    <property type="project" value="InterPro"/>
</dbReference>
<dbReference type="InterPro" id="IPR036388">
    <property type="entry name" value="WH-like_DNA-bd_sf"/>
</dbReference>
<dbReference type="PIRSF" id="PIRSF036382">
    <property type="entry name" value="RR_antiterm"/>
    <property type="match status" value="1"/>
</dbReference>
<dbReference type="PANTHER" id="PTHR43367">
    <property type="match status" value="1"/>
</dbReference>
<feature type="modified residue" description="4-aspartylphosphate" evidence="1">
    <location>
        <position position="84"/>
    </location>
</feature>
<reference evidence="5 6" key="1">
    <citation type="submission" date="2020-07" db="EMBL/GenBank/DDBJ databases">
        <title>Sequencing the genomes of 1000 actinobacteria strains.</title>
        <authorList>
            <person name="Klenk H.-P."/>
        </authorList>
    </citation>
    <scope>NUCLEOTIDE SEQUENCE [LARGE SCALE GENOMIC DNA]</scope>
    <source>
        <strain evidence="5 6">DSM 24723</strain>
    </source>
</reference>